<evidence type="ECO:0000256" key="1">
    <source>
        <dbReference type="SAM" id="Phobius"/>
    </source>
</evidence>
<gene>
    <name evidence="2" type="ORF">KIY12_03050</name>
</gene>
<proteinExistence type="predicted"/>
<feature type="transmembrane region" description="Helical" evidence="1">
    <location>
        <begin position="12"/>
        <end position="35"/>
    </location>
</feature>
<comment type="caution">
    <text evidence="2">The sequence shown here is derived from an EMBL/GenBank/DDBJ whole genome shotgun (WGS) entry which is preliminary data.</text>
</comment>
<evidence type="ECO:0000313" key="2">
    <source>
        <dbReference type="EMBL" id="MBX8643690.1"/>
    </source>
</evidence>
<feature type="non-terminal residue" evidence="2">
    <location>
        <position position="76"/>
    </location>
</feature>
<reference evidence="2" key="1">
    <citation type="submission" date="2021-05" db="EMBL/GenBank/DDBJ databases">
        <title>Genomic insights into ecological role and evolution of a novel Thermoplasmata order Candidatus Sysuiplasmatales.</title>
        <authorList>
            <person name="Yuan Y."/>
        </authorList>
    </citation>
    <scope>NUCLEOTIDE SEQUENCE</scope>
    <source>
        <strain evidence="2">TUT19-bin139</strain>
    </source>
</reference>
<dbReference type="EMBL" id="JAHEAC010000016">
    <property type="protein sequence ID" value="MBX8643690.1"/>
    <property type="molecule type" value="Genomic_DNA"/>
</dbReference>
<sequence>MVGIKRISGNREGVAGAIATIFILLIVISFINLYLVGYVPVYMKSQEYSHMQELYGQFSSLQIQSYNLESGKWHYP</sequence>
<name>A0A8J8CCR6_9ARCH</name>
<dbReference type="AlphaFoldDB" id="A0A8J8CCR6"/>
<accession>A0A8J8CCR6</accession>
<protein>
    <submittedName>
        <fullName evidence="2">Uncharacterized protein</fullName>
    </submittedName>
</protein>
<organism evidence="2 3">
    <name type="scientific">Candidatus Sysuiplasma superficiale</name>
    <dbReference type="NCBI Taxonomy" id="2823368"/>
    <lineage>
        <taxon>Archaea</taxon>
        <taxon>Methanobacteriati</taxon>
        <taxon>Thermoplasmatota</taxon>
        <taxon>Thermoplasmata</taxon>
        <taxon>Candidatus Sysuiplasmatales</taxon>
        <taxon>Candidatus Sysuiplasmataceae</taxon>
        <taxon>Candidatus Sysuiplasma</taxon>
    </lineage>
</organism>
<dbReference type="Proteomes" id="UP000750197">
    <property type="component" value="Unassembled WGS sequence"/>
</dbReference>
<keyword evidence="1" id="KW-1133">Transmembrane helix</keyword>
<keyword evidence="1" id="KW-0472">Membrane</keyword>
<keyword evidence="1" id="KW-0812">Transmembrane</keyword>
<evidence type="ECO:0000313" key="3">
    <source>
        <dbReference type="Proteomes" id="UP000750197"/>
    </source>
</evidence>